<proteinExistence type="predicted"/>
<evidence type="ECO:0000313" key="2">
    <source>
        <dbReference type="EMBL" id="KGJ71624.1"/>
    </source>
</evidence>
<organism evidence="2 3">
    <name type="scientific">Cryobacterium roopkundense</name>
    <dbReference type="NCBI Taxonomy" id="1001240"/>
    <lineage>
        <taxon>Bacteria</taxon>
        <taxon>Bacillati</taxon>
        <taxon>Actinomycetota</taxon>
        <taxon>Actinomycetes</taxon>
        <taxon>Micrococcales</taxon>
        <taxon>Microbacteriaceae</taxon>
        <taxon>Cryobacterium</taxon>
    </lineage>
</organism>
<dbReference type="EMBL" id="JPXF01000171">
    <property type="protein sequence ID" value="KGJ71624.1"/>
    <property type="molecule type" value="Genomic_DNA"/>
</dbReference>
<evidence type="ECO:0000256" key="1">
    <source>
        <dbReference type="SAM" id="MobiDB-lite"/>
    </source>
</evidence>
<comment type="caution">
    <text evidence="2">The sequence shown here is derived from an EMBL/GenBank/DDBJ whole genome shotgun (WGS) entry which is preliminary data.</text>
</comment>
<feature type="region of interest" description="Disordered" evidence="1">
    <location>
        <begin position="49"/>
        <end position="69"/>
    </location>
</feature>
<keyword evidence="3" id="KW-1185">Reference proteome</keyword>
<accession>A0A099IZQ7</accession>
<reference evidence="2 3" key="1">
    <citation type="submission" date="2014-08" db="EMBL/GenBank/DDBJ databases">
        <authorList>
            <person name="Sisinthy S."/>
        </authorList>
    </citation>
    <scope>NUCLEOTIDE SEQUENCE [LARGE SCALE GENOMIC DNA]</scope>
    <source>
        <strain evidence="2 3">RuG17</strain>
    </source>
</reference>
<dbReference type="AlphaFoldDB" id="A0A099IZQ7"/>
<dbReference type="Proteomes" id="UP000029864">
    <property type="component" value="Unassembled WGS sequence"/>
</dbReference>
<name>A0A099IZQ7_9MICO</name>
<protein>
    <submittedName>
        <fullName evidence="2">Uncharacterized protein</fullName>
    </submittedName>
</protein>
<evidence type="ECO:0000313" key="3">
    <source>
        <dbReference type="Proteomes" id="UP000029864"/>
    </source>
</evidence>
<gene>
    <name evidence="2" type="ORF">GY21_20880</name>
</gene>
<feature type="compositionally biased region" description="Acidic residues" evidence="1">
    <location>
        <begin position="58"/>
        <end position="69"/>
    </location>
</feature>
<sequence>MTSIRSERSLGTLMAIARTRVGADKKTGATTPRGIRALAEIADESSVTVTSESRLEMFDEERPELSDDV</sequence>